<evidence type="ECO:0000313" key="1">
    <source>
        <dbReference type="EMBL" id="MFC4506559.1"/>
    </source>
</evidence>
<dbReference type="Proteomes" id="UP001595839">
    <property type="component" value="Unassembled WGS sequence"/>
</dbReference>
<organism evidence="1 2">
    <name type="scientific">Streptomyces vulcanius</name>
    <dbReference type="NCBI Taxonomy" id="1441876"/>
    <lineage>
        <taxon>Bacteria</taxon>
        <taxon>Bacillati</taxon>
        <taxon>Actinomycetota</taxon>
        <taxon>Actinomycetes</taxon>
        <taxon>Kitasatosporales</taxon>
        <taxon>Streptomycetaceae</taxon>
        <taxon>Streptomyces</taxon>
    </lineage>
</organism>
<reference evidence="2" key="1">
    <citation type="journal article" date="2019" name="Int. J. Syst. Evol. Microbiol.">
        <title>The Global Catalogue of Microorganisms (GCM) 10K type strain sequencing project: providing services to taxonomists for standard genome sequencing and annotation.</title>
        <authorList>
            <consortium name="The Broad Institute Genomics Platform"/>
            <consortium name="The Broad Institute Genome Sequencing Center for Infectious Disease"/>
            <person name="Wu L."/>
            <person name="Ma J."/>
        </authorList>
    </citation>
    <scope>NUCLEOTIDE SEQUENCE [LARGE SCALE GENOMIC DNA]</scope>
    <source>
        <strain evidence="2">CGMCC 4.7177</strain>
    </source>
</reference>
<proteinExistence type="predicted"/>
<accession>A0ABV9B4I6</accession>
<comment type="caution">
    <text evidence="1">The sequence shown here is derived from an EMBL/GenBank/DDBJ whole genome shotgun (WGS) entry which is preliminary data.</text>
</comment>
<name>A0ABV9B4I6_9ACTN</name>
<sequence length="59" mass="5979">MTIEDAVAGALKARDVEAAALRAAYAPGSGRELSRRAASAMSRPLVLRTIGETGNPPGG</sequence>
<gene>
    <name evidence="1" type="ORF">ACFPIH_45160</name>
</gene>
<dbReference type="EMBL" id="JBHSFK010000045">
    <property type="protein sequence ID" value="MFC4506559.1"/>
    <property type="molecule type" value="Genomic_DNA"/>
</dbReference>
<protein>
    <submittedName>
        <fullName evidence="1">Uncharacterized protein</fullName>
    </submittedName>
</protein>
<keyword evidence="2" id="KW-1185">Reference proteome</keyword>
<dbReference type="RefSeq" id="WP_381184591.1">
    <property type="nucleotide sequence ID" value="NZ_JBHSFK010000045.1"/>
</dbReference>
<evidence type="ECO:0000313" key="2">
    <source>
        <dbReference type="Proteomes" id="UP001595839"/>
    </source>
</evidence>